<dbReference type="STRING" id="45357.A0A2V1AUZ6"/>
<dbReference type="EMBL" id="PKFO01000005">
    <property type="protein sequence ID" value="PVH21635.1"/>
    <property type="molecule type" value="Genomic_DNA"/>
</dbReference>
<evidence type="ECO:0000313" key="6">
    <source>
        <dbReference type="EMBL" id="PVH21635.1"/>
    </source>
</evidence>
<evidence type="ECO:0000256" key="5">
    <source>
        <dbReference type="SAM" id="MobiDB-lite"/>
    </source>
</evidence>
<dbReference type="RefSeq" id="XP_025342575.1">
    <property type="nucleotide sequence ID" value="XM_025484360.1"/>
</dbReference>
<organism evidence="6 7">
    <name type="scientific">Candidozyma haemuli</name>
    <dbReference type="NCBI Taxonomy" id="45357"/>
    <lineage>
        <taxon>Eukaryota</taxon>
        <taxon>Fungi</taxon>
        <taxon>Dikarya</taxon>
        <taxon>Ascomycota</taxon>
        <taxon>Saccharomycotina</taxon>
        <taxon>Pichiomycetes</taxon>
        <taxon>Metschnikowiaceae</taxon>
        <taxon>Candidozyma</taxon>
    </lineage>
</organism>
<keyword evidence="3" id="KW-0539">Nucleus</keyword>
<feature type="region of interest" description="Disordered" evidence="5">
    <location>
        <begin position="19"/>
        <end position="40"/>
    </location>
</feature>
<dbReference type="GO" id="GO:0000077">
    <property type="term" value="P:DNA damage checkpoint signaling"/>
    <property type="evidence" value="ECO:0007669"/>
    <property type="project" value="InterPro"/>
</dbReference>
<evidence type="ECO:0000256" key="4">
    <source>
        <dbReference type="SAM" id="Coils"/>
    </source>
</evidence>
<keyword evidence="7" id="KW-1185">Reference proteome</keyword>
<dbReference type="GO" id="GO:0005634">
    <property type="term" value="C:nucleus"/>
    <property type="evidence" value="ECO:0007669"/>
    <property type="project" value="UniProtKB-SubCell"/>
</dbReference>
<gene>
    <name evidence="6" type="ORF">CXQ85_000617</name>
</gene>
<evidence type="ECO:0008006" key="8">
    <source>
        <dbReference type="Google" id="ProtNLM"/>
    </source>
</evidence>
<keyword evidence="4" id="KW-0175">Coiled coil</keyword>
<evidence type="ECO:0000256" key="3">
    <source>
        <dbReference type="ARBA" id="ARBA00023242"/>
    </source>
</evidence>
<feature type="coiled-coil region" evidence="4">
    <location>
        <begin position="87"/>
        <end position="121"/>
    </location>
</feature>
<evidence type="ECO:0000256" key="1">
    <source>
        <dbReference type="ARBA" id="ARBA00004123"/>
    </source>
</evidence>
<evidence type="ECO:0000256" key="2">
    <source>
        <dbReference type="ARBA" id="ARBA00022763"/>
    </source>
</evidence>
<dbReference type="OrthoDB" id="4078000at2759"/>
<comment type="caution">
    <text evidence="6">The sequence shown here is derived from an EMBL/GenBank/DDBJ whole genome shotgun (WGS) entry which is preliminary data.</text>
</comment>
<evidence type="ECO:0000313" key="7">
    <source>
        <dbReference type="Proteomes" id="UP000244309"/>
    </source>
</evidence>
<accession>A0A2V1AUZ6</accession>
<dbReference type="Pfam" id="PF09798">
    <property type="entry name" value="LCD1"/>
    <property type="match status" value="1"/>
</dbReference>
<dbReference type="AlphaFoldDB" id="A0A2V1AUZ6"/>
<protein>
    <recommendedName>
        <fullName evidence="8">DNA damage checkpoint protein LCD1</fullName>
    </recommendedName>
</protein>
<name>A0A2V1AUZ6_9ASCO</name>
<proteinExistence type="predicted"/>
<feature type="compositionally biased region" description="Polar residues" evidence="5">
    <location>
        <begin position="26"/>
        <end position="40"/>
    </location>
</feature>
<comment type="subcellular location">
    <subcellularLocation>
        <location evidence="1">Nucleus</location>
    </subcellularLocation>
</comment>
<keyword evidence="2" id="KW-0227">DNA damage</keyword>
<sequence length="694" mass="78497">MSDESFDDDDHLLMELVRATQRPPAGSSTAWTNGTNQDTIVNPQSETEKRLFSADGEIAILRAQIQSLQSQKTEEITRLQNQLVAAKTSGEAQVHALKQSVQRLEDEKKFLGNEVRALSSSKRRKLDSLEEEQAKTKISVLDATSNAMESNEFQSHRAQSAFSIQIQDDWSQFCTHVWNSTILGSPRTNAGFLEKISIEEPISLNEKLLVPREAPLMPCIWAFILRHRDLRLDKLVHTFCDHLVGLIKELLVRDKSTLPVPFLISMINSAISFKSSAVSESLVLLLTKELATISKRFLHLLDWAFEAEDPLLGNHGKTYQEQVLDRFTITLLFDVIENAVMLATQYGSSFVKSLWNSDSMDVELVLKLLPENTERFKSAAQPNLLFNFVEMFSSSLIEDGIALSDERLEKQLVTSLIKVFLIDVEIKHDSMFFGLNRALGNNLDLVKILQMVPDDPMPLTGQPFVSVPCPTDEKGLSKVERFRMLEAHEHHILSLRLRIAIFLESLITAPSAKTMGILTCKESMKSIVRIIALEQNQIIHQPRSKHIHMRISIVGIFLKVLYFIAGEIENINTIIYPETLYELFVVLMRIAFGSDTLTQEATKILTSIRCSGYVHVPVFNKWCEGRARQVAHFNAYDASPEKLAELAAIESDFANGLEVPYEQDTIEIAREILSLCVNHDEADNLYFNMNYEGE</sequence>
<reference evidence="6 7" key="1">
    <citation type="submission" date="2017-12" db="EMBL/GenBank/DDBJ databases">
        <title>Genome Sequence of a Multidrug-Resistant Candida haemulonii Isolate from a Patient with Chronic Leg Ulcers in Israel.</title>
        <authorList>
            <person name="Chow N.A."/>
            <person name="Gade L."/>
            <person name="Batra D."/>
            <person name="Rowe L.A."/>
            <person name="Ben-Ami R."/>
            <person name="Loparev V.N."/>
            <person name="Litvintseva A.P."/>
        </authorList>
    </citation>
    <scope>NUCLEOTIDE SEQUENCE [LARGE SCALE GENOMIC DNA]</scope>
    <source>
        <strain evidence="6 7">B11899</strain>
    </source>
</reference>
<dbReference type="InterPro" id="IPR018622">
    <property type="entry name" value="DNA_damage_chkpnt_Lcd1"/>
</dbReference>
<dbReference type="VEuPathDB" id="FungiDB:CXQ85_000617"/>
<dbReference type="GeneID" id="37005950"/>
<dbReference type="Proteomes" id="UP000244309">
    <property type="component" value="Unassembled WGS sequence"/>
</dbReference>